<dbReference type="InterPro" id="IPR040523">
    <property type="entry name" value="AsnC_trans_reg2"/>
</dbReference>
<keyword evidence="1" id="KW-0456">Lyase</keyword>
<dbReference type="SMART" id="SM00344">
    <property type="entry name" value="HTH_ASNC"/>
    <property type="match status" value="1"/>
</dbReference>
<evidence type="ECO:0000259" key="7">
    <source>
        <dbReference type="Pfam" id="PF22451"/>
    </source>
</evidence>
<evidence type="ECO:0000256" key="2">
    <source>
        <dbReference type="ARBA" id="ARBA00023444"/>
    </source>
</evidence>
<dbReference type="InterPro" id="IPR050684">
    <property type="entry name" value="HTH-Siroheme_Decarb"/>
</dbReference>
<dbReference type="GO" id="GO:0016829">
    <property type="term" value="F:lyase activity"/>
    <property type="evidence" value="ECO:0007669"/>
    <property type="project" value="UniProtKB-KW"/>
</dbReference>
<protein>
    <recommendedName>
        <fullName evidence="4">siroheme decarboxylase</fullName>
        <ecNumber evidence="4">4.1.1.111</ecNumber>
    </recommendedName>
</protein>
<evidence type="ECO:0000259" key="6">
    <source>
        <dbReference type="Pfam" id="PF17805"/>
    </source>
</evidence>
<comment type="catalytic activity">
    <reaction evidence="5">
        <text>siroheme + 2 H(+) = 12,18-didecarboxysiroheme + 2 CO2</text>
        <dbReference type="Rhea" id="RHEA:19093"/>
        <dbReference type="ChEBI" id="CHEBI:15378"/>
        <dbReference type="ChEBI" id="CHEBI:16526"/>
        <dbReference type="ChEBI" id="CHEBI:60052"/>
        <dbReference type="ChEBI" id="CHEBI:140497"/>
        <dbReference type="EC" id="4.1.1.111"/>
    </reaction>
</comment>
<reference evidence="8 9" key="1">
    <citation type="submission" date="2016-09" db="EMBL/GenBank/DDBJ databases">
        <title>Genomic analysis reveals versatility of anaerobic energy metabolism of Geosporobacter ferrireducens IRF9 of phylum Firmicutes.</title>
        <authorList>
            <person name="Kim S.-J."/>
        </authorList>
    </citation>
    <scope>NUCLEOTIDE SEQUENCE [LARGE SCALE GENOMIC DNA]</scope>
    <source>
        <strain evidence="8 9">IRF9</strain>
    </source>
</reference>
<dbReference type="EC" id="4.1.1.111" evidence="4"/>
<dbReference type="SUPFAM" id="SSF46785">
    <property type="entry name" value="Winged helix' DNA-binding domain"/>
    <property type="match status" value="1"/>
</dbReference>
<sequence>MLDKLDKKILTEISKDLSISKDFFGEIASKLGISKGEVIERLKRMQYAGILKRIAPVVKHYNTGYVFNAMIVWAVDDETDKSKISMLMKAYENISHVYEREKGPNWPYNMYTMIHGRSCEEIKSVVAALSKCIDSEVYKVLFTKRQWKKASPDMEYLFSDE</sequence>
<name>A0A1D8GE34_9FIRM</name>
<feature type="domain" description="Siroheme decarboxylase AsnC-like ligand binding" evidence="6">
    <location>
        <begin position="63"/>
        <end position="148"/>
    </location>
</feature>
<evidence type="ECO:0000256" key="1">
    <source>
        <dbReference type="ARBA" id="ARBA00023239"/>
    </source>
</evidence>
<evidence type="ECO:0000256" key="4">
    <source>
        <dbReference type="ARBA" id="ARBA00023471"/>
    </source>
</evidence>
<dbReference type="Proteomes" id="UP000095743">
    <property type="component" value="Chromosome"/>
</dbReference>
<comment type="pathway">
    <text evidence="2">Porphyrin-containing compound metabolism.</text>
</comment>
<gene>
    <name evidence="8" type="ORF">Gferi_06065</name>
</gene>
<evidence type="ECO:0000313" key="8">
    <source>
        <dbReference type="EMBL" id="AOT69165.1"/>
    </source>
</evidence>
<dbReference type="Pfam" id="PF17805">
    <property type="entry name" value="AsnC_trans_reg2"/>
    <property type="match status" value="1"/>
</dbReference>
<dbReference type="InterPro" id="IPR019888">
    <property type="entry name" value="Tscrpt_reg_AsnC-like"/>
</dbReference>
<evidence type="ECO:0000313" key="9">
    <source>
        <dbReference type="Proteomes" id="UP000095743"/>
    </source>
</evidence>
<organism evidence="8 9">
    <name type="scientific">Geosporobacter ferrireducens</name>
    <dbReference type="NCBI Taxonomy" id="1424294"/>
    <lineage>
        <taxon>Bacteria</taxon>
        <taxon>Bacillati</taxon>
        <taxon>Bacillota</taxon>
        <taxon>Clostridia</taxon>
        <taxon>Peptostreptococcales</taxon>
        <taxon>Thermotaleaceae</taxon>
        <taxon>Geosporobacter</taxon>
    </lineage>
</organism>
<dbReference type="AlphaFoldDB" id="A0A1D8GE34"/>
<proteinExistence type="inferred from homology"/>
<dbReference type="OrthoDB" id="9806536at2"/>
<evidence type="ECO:0000256" key="5">
    <source>
        <dbReference type="ARBA" id="ARBA00048470"/>
    </source>
</evidence>
<dbReference type="Pfam" id="PF22451">
    <property type="entry name" value="NirdL-like_HTH"/>
    <property type="match status" value="1"/>
</dbReference>
<dbReference type="KEGG" id="gfe:Gferi_06065"/>
<dbReference type="Gene3D" id="3.30.70.3460">
    <property type="match status" value="1"/>
</dbReference>
<comment type="similarity">
    <text evidence="3">Belongs to the Ahb/Nir family.</text>
</comment>
<dbReference type="EMBL" id="CP017269">
    <property type="protein sequence ID" value="AOT69165.1"/>
    <property type="molecule type" value="Genomic_DNA"/>
</dbReference>
<dbReference type="PANTHER" id="PTHR43413">
    <property type="entry name" value="TRANSCRIPTIONAL REGULATOR, ASNC FAMILY"/>
    <property type="match status" value="1"/>
</dbReference>
<dbReference type="RefSeq" id="WP_069974731.1">
    <property type="nucleotide sequence ID" value="NZ_CP017269.1"/>
</dbReference>
<dbReference type="STRING" id="1424294.Gferi_06065"/>
<accession>A0A1D8GE34</accession>
<dbReference type="InterPro" id="IPR036390">
    <property type="entry name" value="WH_DNA-bd_sf"/>
</dbReference>
<evidence type="ECO:0000256" key="3">
    <source>
        <dbReference type="ARBA" id="ARBA00023457"/>
    </source>
</evidence>
<keyword evidence="9" id="KW-1185">Reference proteome</keyword>
<dbReference type="InterPro" id="IPR053953">
    <property type="entry name" value="NirdL-like_HTH"/>
</dbReference>
<feature type="domain" description="Siroheme decarboxylase NirL-like HTH" evidence="7">
    <location>
        <begin position="6"/>
        <end position="51"/>
    </location>
</feature>
<dbReference type="PANTHER" id="PTHR43413:SF1">
    <property type="entry name" value="SIROHEME DECARBOXYLASE NIRL SUBUNIT"/>
    <property type="match status" value="1"/>
</dbReference>